<reference evidence="3" key="1">
    <citation type="submission" date="2024-02" db="UniProtKB">
        <authorList>
            <consortium name="WormBaseParasite"/>
        </authorList>
    </citation>
    <scope>IDENTIFICATION</scope>
</reference>
<sequence length="183" mass="19343">MLATIAVCCLLTCVLTCQPPGTGALSTNPTFSFEVQPPLRWSFHVGASAFPGQPISKAAAQTNFKDDIELAVYKALNSKSIPLSYASNLNVGTNPVDDITIIDDIMICGTAITTEGLLSGNHRTILSICNGSSSSIKYSVKGTIGVKSTVALYESTWKSLASTVQQELTNKGAIFVKPITVKL</sequence>
<name>A0AAF3F0I1_9BILA</name>
<evidence type="ECO:0000313" key="3">
    <source>
        <dbReference type="WBParaSite" id="MBELARI_LOCUS20018"/>
    </source>
</evidence>
<feature type="signal peptide" evidence="1">
    <location>
        <begin position="1"/>
        <end position="24"/>
    </location>
</feature>
<evidence type="ECO:0000256" key="1">
    <source>
        <dbReference type="SAM" id="SignalP"/>
    </source>
</evidence>
<evidence type="ECO:0000313" key="2">
    <source>
        <dbReference type="Proteomes" id="UP000887575"/>
    </source>
</evidence>
<dbReference type="Proteomes" id="UP000887575">
    <property type="component" value="Unassembled WGS sequence"/>
</dbReference>
<proteinExistence type="predicted"/>
<feature type="chain" id="PRO_5042078244" evidence="1">
    <location>
        <begin position="25"/>
        <end position="183"/>
    </location>
</feature>
<accession>A0AAF3F0I1</accession>
<dbReference type="WBParaSite" id="MBELARI_LOCUS20018">
    <property type="protein sequence ID" value="MBELARI_LOCUS20018"/>
    <property type="gene ID" value="MBELARI_LOCUS20018"/>
</dbReference>
<organism evidence="2 3">
    <name type="scientific">Mesorhabditis belari</name>
    <dbReference type="NCBI Taxonomy" id="2138241"/>
    <lineage>
        <taxon>Eukaryota</taxon>
        <taxon>Metazoa</taxon>
        <taxon>Ecdysozoa</taxon>
        <taxon>Nematoda</taxon>
        <taxon>Chromadorea</taxon>
        <taxon>Rhabditida</taxon>
        <taxon>Rhabditina</taxon>
        <taxon>Rhabditomorpha</taxon>
        <taxon>Rhabditoidea</taxon>
        <taxon>Rhabditidae</taxon>
        <taxon>Mesorhabditinae</taxon>
        <taxon>Mesorhabditis</taxon>
    </lineage>
</organism>
<protein>
    <submittedName>
        <fullName evidence="3">Uncharacterized protein</fullName>
    </submittedName>
</protein>
<keyword evidence="1" id="KW-0732">Signal</keyword>
<keyword evidence="2" id="KW-1185">Reference proteome</keyword>
<dbReference type="AlphaFoldDB" id="A0AAF3F0I1"/>